<evidence type="ECO:0000313" key="3">
    <source>
        <dbReference type="Proteomes" id="UP001209570"/>
    </source>
</evidence>
<reference evidence="2" key="1">
    <citation type="submission" date="2021-12" db="EMBL/GenBank/DDBJ databases">
        <title>Prjna785345.</title>
        <authorList>
            <person name="Rujirawat T."/>
            <person name="Krajaejun T."/>
        </authorList>
    </citation>
    <scope>NUCLEOTIDE SEQUENCE</scope>
    <source>
        <strain evidence="2">Pi057C3</strain>
    </source>
</reference>
<proteinExistence type="predicted"/>
<evidence type="ECO:0008006" key="4">
    <source>
        <dbReference type="Google" id="ProtNLM"/>
    </source>
</evidence>
<dbReference type="EMBL" id="JAKCXM010000042">
    <property type="protein sequence ID" value="KAJ0405616.1"/>
    <property type="molecule type" value="Genomic_DNA"/>
</dbReference>
<evidence type="ECO:0000256" key="1">
    <source>
        <dbReference type="SAM" id="MobiDB-lite"/>
    </source>
</evidence>
<organism evidence="2 3">
    <name type="scientific">Pythium insidiosum</name>
    <name type="common">Pythiosis disease agent</name>
    <dbReference type="NCBI Taxonomy" id="114742"/>
    <lineage>
        <taxon>Eukaryota</taxon>
        <taxon>Sar</taxon>
        <taxon>Stramenopiles</taxon>
        <taxon>Oomycota</taxon>
        <taxon>Peronosporomycetes</taxon>
        <taxon>Pythiales</taxon>
        <taxon>Pythiaceae</taxon>
        <taxon>Pythium</taxon>
    </lineage>
</organism>
<feature type="region of interest" description="Disordered" evidence="1">
    <location>
        <begin position="305"/>
        <end position="453"/>
    </location>
</feature>
<name>A0AAD5M5X9_PYTIN</name>
<evidence type="ECO:0000313" key="2">
    <source>
        <dbReference type="EMBL" id="KAJ0405616.1"/>
    </source>
</evidence>
<feature type="region of interest" description="Disordered" evidence="1">
    <location>
        <begin position="477"/>
        <end position="512"/>
    </location>
</feature>
<dbReference type="Proteomes" id="UP001209570">
    <property type="component" value="Unassembled WGS sequence"/>
</dbReference>
<dbReference type="AlphaFoldDB" id="A0AAD5M5X9"/>
<sequence>MASACKRDGACASYDAQKQRCLERLAQRYSGLSLCEEQQRLRSRLHLVLLQRETPRRSLASDIARWRELARERAVALGRRQRSAVAIQRWWRSRRQSCGAGRRPPRSPESELPSSSCFVALAPSATRSVESTPPSSPSQTHAIVVELLGARDLPPISAEPLSPADGSVSATLRLVRESDAEELGRLDAERVALHDTVAWENHVLRVYLSPASTSPHDVLGQTSVHVEIIGHRSDGAVVLGRLVVALDLLETPLAERYAMTRWFPLERRQRAGPARGEVRLGVRFLARHATTCAWIPYSVLTSSSSSASASTLPSSSPSPDIARATSTAVKPSDPASKKPPLSPRRRETTPSPLVSPGKRLSRRRPDRVGRPEAMSPPSSPSSYASSIENSDLEHVETPASSPRKQLVPSATGTLKSGIASPRKPPPRRRSVAVDDGAAGDTPGDSPDDKKKPFLKRKPYKVVFRKLDWSRVGAKTDSNWGRPAAAKLSPDSAVRREKSTTLTKATAGGDEMDTSRTKRLHALTSAVHSVCRATEQTKGLALMKYRAERKTYLWGATTAPSMARGQSYLRSEDALQSLWRDLQSDDDGSVYLKMLAELTTCQQ</sequence>
<comment type="caution">
    <text evidence="2">The sequence shown here is derived from an EMBL/GenBank/DDBJ whole genome shotgun (WGS) entry which is preliminary data.</text>
</comment>
<keyword evidence="3" id="KW-1185">Reference proteome</keyword>
<gene>
    <name evidence="2" type="ORF">P43SY_007717</name>
</gene>
<feature type="compositionally biased region" description="Polar residues" evidence="1">
    <location>
        <begin position="398"/>
        <end position="414"/>
    </location>
</feature>
<feature type="compositionally biased region" description="Low complexity" evidence="1">
    <location>
        <begin position="305"/>
        <end position="318"/>
    </location>
</feature>
<protein>
    <recommendedName>
        <fullName evidence="4">C2 domain-containing protein</fullName>
    </recommendedName>
</protein>
<accession>A0AAD5M5X9</accession>